<accession>A0A0L8ID74</accession>
<reference evidence="2" key="1">
    <citation type="submission" date="2015-07" db="EMBL/GenBank/DDBJ databases">
        <title>MeaNS - Measles Nucleotide Surveillance Program.</title>
        <authorList>
            <person name="Tran T."/>
            <person name="Druce J."/>
        </authorList>
    </citation>
    <scope>NUCLEOTIDE SEQUENCE</scope>
    <source>
        <strain evidence="2">UCB-OBI-ISO-001</strain>
        <tissue evidence="2">Gonad</tissue>
    </source>
</reference>
<protein>
    <submittedName>
        <fullName evidence="2">Uncharacterized protein</fullName>
    </submittedName>
</protein>
<dbReference type="AlphaFoldDB" id="A0A0L8ID74"/>
<feature type="transmembrane region" description="Helical" evidence="1">
    <location>
        <begin position="6"/>
        <end position="34"/>
    </location>
</feature>
<keyword evidence="1" id="KW-1133">Transmembrane helix</keyword>
<evidence type="ECO:0000256" key="1">
    <source>
        <dbReference type="SAM" id="Phobius"/>
    </source>
</evidence>
<organism evidence="2">
    <name type="scientific">Octopus bimaculoides</name>
    <name type="common">California two-spotted octopus</name>
    <dbReference type="NCBI Taxonomy" id="37653"/>
    <lineage>
        <taxon>Eukaryota</taxon>
        <taxon>Metazoa</taxon>
        <taxon>Spiralia</taxon>
        <taxon>Lophotrochozoa</taxon>
        <taxon>Mollusca</taxon>
        <taxon>Cephalopoda</taxon>
        <taxon>Coleoidea</taxon>
        <taxon>Octopodiformes</taxon>
        <taxon>Octopoda</taxon>
        <taxon>Incirrata</taxon>
        <taxon>Octopodidae</taxon>
        <taxon>Octopus</taxon>
    </lineage>
</organism>
<dbReference type="EMBL" id="KQ415978">
    <property type="protein sequence ID" value="KOF99359.1"/>
    <property type="molecule type" value="Genomic_DNA"/>
</dbReference>
<sequence length="79" mass="9064">MAVVLLIIVTHNNCCILFLYLLEAISFTVLLLWLKHFILKKVYFEHGFPACIKNLVQGVYDVKLLSLMQIILLVSINTT</sequence>
<gene>
    <name evidence="2" type="ORF">OCBIM_22017555mg</name>
</gene>
<proteinExistence type="predicted"/>
<keyword evidence="1" id="KW-0472">Membrane</keyword>
<evidence type="ECO:0000313" key="2">
    <source>
        <dbReference type="EMBL" id="KOF99359.1"/>
    </source>
</evidence>
<name>A0A0L8ID74_OCTBM</name>
<keyword evidence="1" id="KW-0812">Transmembrane</keyword>